<name>A0A0D0CYD1_9AGAR</name>
<sequence length="277" mass="30329">MPVVIFLSSLFWSTGTFSTLAALMFSQTAPSRLRWNRDKVLPFVPPDADPLLASDFAGIIPEFLGAVFAVTVKANFDIVYEVRSLVVSHSILLISVWASSSRRLDAEGHHLTTYLMPSATFVIRTNFNSTVNSGFRAGGAAGPSPYSLPWRKTGVRAIVNNVELFWSSSPTLPSAKLSGIAAPRSHWNRDKSYLRTTRWSLMGYSCSSNPIPSQSQVQAGARSNVALPFAIQANVELEDSGGSFDVILTSIFDARARESHSRDILWARCGLDTNHTM</sequence>
<evidence type="ECO:0000313" key="2">
    <source>
        <dbReference type="Proteomes" id="UP000053593"/>
    </source>
</evidence>
<evidence type="ECO:0000313" key="1">
    <source>
        <dbReference type="EMBL" id="KIK61358.1"/>
    </source>
</evidence>
<dbReference type="Proteomes" id="UP000053593">
    <property type="component" value="Unassembled WGS sequence"/>
</dbReference>
<dbReference type="EMBL" id="KN834771">
    <property type="protein sequence ID" value="KIK61358.1"/>
    <property type="molecule type" value="Genomic_DNA"/>
</dbReference>
<dbReference type="AlphaFoldDB" id="A0A0D0CYD1"/>
<gene>
    <name evidence="1" type="ORF">GYMLUDRAFT_243539</name>
</gene>
<protein>
    <submittedName>
        <fullName evidence="1">Uncharacterized protein</fullName>
    </submittedName>
</protein>
<proteinExistence type="predicted"/>
<accession>A0A0D0CYD1</accession>
<reference evidence="1 2" key="1">
    <citation type="submission" date="2014-04" db="EMBL/GenBank/DDBJ databases">
        <title>Evolutionary Origins and Diversification of the Mycorrhizal Mutualists.</title>
        <authorList>
            <consortium name="DOE Joint Genome Institute"/>
            <consortium name="Mycorrhizal Genomics Consortium"/>
            <person name="Kohler A."/>
            <person name="Kuo A."/>
            <person name="Nagy L.G."/>
            <person name="Floudas D."/>
            <person name="Copeland A."/>
            <person name="Barry K.W."/>
            <person name="Cichocki N."/>
            <person name="Veneault-Fourrey C."/>
            <person name="LaButti K."/>
            <person name="Lindquist E.A."/>
            <person name="Lipzen A."/>
            <person name="Lundell T."/>
            <person name="Morin E."/>
            <person name="Murat C."/>
            <person name="Riley R."/>
            <person name="Ohm R."/>
            <person name="Sun H."/>
            <person name="Tunlid A."/>
            <person name="Henrissat B."/>
            <person name="Grigoriev I.V."/>
            <person name="Hibbett D.S."/>
            <person name="Martin F."/>
        </authorList>
    </citation>
    <scope>NUCLEOTIDE SEQUENCE [LARGE SCALE GENOMIC DNA]</scope>
    <source>
        <strain evidence="1 2">FD-317 M1</strain>
    </source>
</reference>
<dbReference type="HOGENOM" id="CLU_1004933_0_0_1"/>
<keyword evidence="2" id="KW-1185">Reference proteome</keyword>
<organism evidence="1 2">
    <name type="scientific">Collybiopsis luxurians FD-317 M1</name>
    <dbReference type="NCBI Taxonomy" id="944289"/>
    <lineage>
        <taxon>Eukaryota</taxon>
        <taxon>Fungi</taxon>
        <taxon>Dikarya</taxon>
        <taxon>Basidiomycota</taxon>
        <taxon>Agaricomycotina</taxon>
        <taxon>Agaricomycetes</taxon>
        <taxon>Agaricomycetidae</taxon>
        <taxon>Agaricales</taxon>
        <taxon>Marasmiineae</taxon>
        <taxon>Omphalotaceae</taxon>
        <taxon>Collybiopsis</taxon>
        <taxon>Collybiopsis luxurians</taxon>
    </lineage>
</organism>